<dbReference type="Proteomes" id="UP001501410">
    <property type="component" value="Unassembled WGS sequence"/>
</dbReference>
<dbReference type="InterPro" id="IPR036390">
    <property type="entry name" value="WH_DNA-bd_sf"/>
</dbReference>
<name>A0ABP8MRG2_9BACT</name>
<evidence type="ECO:0000313" key="3">
    <source>
        <dbReference type="Proteomes" id="UP001501410"/>
    </source>
</evidence>
<dbReference type="InterPro" id="IPR001845">
    <property type="entry name" value="HTH_ArsR_DNA-bd_dom"/>
</dbReference>
<dbReference type="EMBL" id="BAABEZ010000022">
    <property type="protein sequence ID" value="GAA4453250.1"/>
    <property type="molecule type" value="Genomic_DNA"/>
</dbReference>
<reference evidence="3" key="1">
    <citation type="journal article" date="2019" name="Int. J. Syst. Evol. Microbiol.">
        <title>The Global Catalogue of Microorganisms (GCM) 10K type strain sequencing project: providing services to taxonomists for standard genome sequencing and annotation.</title>
        <authorList>
            <consortium name="The Broad Institute Genomics Platform"/>
            <consortium name="The Broad Institute Genome Sequencing Center for Infectious Disease"/>
            <person name="Wu L."/>
            <person name="Ma J."/>
        </authorList>
    </citation>
    <scope>NUCLEOTIDE SEQUENCE [LARGE SCALE GENOMIC DNA]</scope>
    <source>
        <strain evidence="3">JCM 31921</strain>
    </source>
</reference>
<evidence type="ECO:0000259" key="1">
    <source>
        <dbReference type="PROSITE" id="PS50987"/>
    </source>
</evidence>
<dbReference type="PANTHER" id="PTHR38600:SF2">
    <property type="entry name" value="SLL0088 PROTEIN"/>
    <property type="match status" value="1"/>
</dbReference>
<protein>
    <recommendedName>
        <fullName evidence="1">HTH arsR-type domain-containing protein</fullName>
    </recommendedName>
</protein>
<dbReference type="Gene3D" id="1.10.10.10">
    <property type="entry name" value="Winged helix-like DNA-binding domain superfamily/Winged helix DNA-binding domain"/>
    <property type="match status" value="1"/>
</dbReference>
<dbReference type="CDD" id="cd00090">
    <property type="entry name" value="HTH_ARSR"/>
    <property type="match status" value="1"/>
</dbReference>
<feature type="domain" description="HTH arsR-type" evidence="1">
    <location>
        <begin position="7"/>
        <end position="100"/>
    </location>
</feature>
<organism evidence="2 3">
    <name type="scientific">Rurimicrobium arvi</name>
    <dbReference type="NCBI Taxonomy" id="2049916"/>
    <lineage>
        <taxon>Bacteria</taxon>
        <taxon>Pseudomonadati</taxon>
        <taxon>Bacteroidota</taxon>
        <taxon>Chitinophagia</taxon>
        <taxon>Chitinophagales</taxon>
        <taxon>Chitinophagaceae</taxon>
        <taxon>Rurimicrobium</taxon>
    </lineage>
</organism>
<proteinExistence type="predicted"/>
<dbReference type="InterPro" id="IPR036388">
    <property type="entry name" value="WH-like_DNA-bd_sf"/>
</dbReference>
<sequence>MRIFVCIDIKIYMEQQVFFALSDPTRRNIIEYLSERSANMRMVADTVGMSRQAAAKHIHALQMCGLVVLEKQGRDQVCRFQPDGLKDLRVWLQRMEQRHLDFPEQQLSDTQ</sequence>
<gene>
    <name evidence="2" type="ORF">GCM10023092_13220</name>
</gene>
<evidence type="ECO:0000313" key="2">
    <source>
        <dbReference type="EMBL" id="GAA4453250.1"/>
    </source>
</evidence>
<dbReference type="PANTHER" id="PTHR38600">
    <property type="entry name" value="TRANSCRIPTIONAL REGULATORY PROTEIN"/>
    <property type="match status" value="1"/>
</dbReference>
<dbReference type="NCBIfam" id="NF033788">
    <property type="entry name" value="HTH_metalloreg"/>
    <property type="match status" value="1"/>
</dbReference>
<comment type="caution">
    <text evidence="2">The sequence shown here is derived from an EMBL/GenBank/DDBJ whole genome shotgun (WGS) entry which is preliminary data.</text>
</comment>
<dbReference type="SMART" id="SM00418">
    <property type="entry name" value="HTH_ARSR"/>
    <property type="match status" value="1"/>
</dbReference>
<keyword evidence="3" id="KW-1185">Reference proteome</keyword>
<dbReference type="InterPro" id="IPR011991">
    <property type="entry name" value="ArsR-like_HTH"/>
</dbReference>
<dbReference type="PROSITE" id="PS50987">
    <property type="entry name" value="HTH_ARSR_2"/>
    <property type="match status" value="1"/>
</dbReference>
<accession>A0ABP8MRG2</accession>
<dbReference type="SUPFAM" id="SSF46785">
    <property type="entry name" value="Winged helix' DNA-binding domain"/>
    <property type="match status" value="1"/>
</dbReference>